<protein>
    <submittedName>
        <fullName evidence="1">Uncharacterized protein</fullName>
    </submittedName>
</protein>
<dbReference type="EMBL" id="GBRH01223781">
    <property type="protein sequence ID" value="JAD74114.1"/>
    <property type="molecule type" value="Transcribed_RNA"/>
</dbReference>
<dbReference type="AlphaFoldDB" id="A0A0A9CCW2"/>
<evidence type="ECO:0000313" key="1">
    <source>
        <dbReference type="EMBL" id="JAD74114.1"/>
    </source>
</evidence>
<reference evidence="1" key="2">
    <citation type="journal article" date="2015" name="Data Brief">
        <title>Shoot transcriptome of the giant reed, Arundo donax.</title>
        <authorList>
            <person name="Barrero R.A."/>
            <person name="Guerrero F.D."/>
            <person name="Moolhuijzen P."/>
            <person name="Goolsby J.A."/>
            <person name="Tidwell J."/>
            <person name="Bellgard S.E."/>
            <person name="Bellgard M.I."/>
        </authorList>
    </citation>
    <scope>NUCLEOTIDE SEQUENCE</scope>
    <source>
        <tissue evidence="1">Shoot tissue taken approximately 20 cm above the soil surface</tissue>
    </source>
</reference>
<name>A0A0A9CCW2_ARUDO</name>
<accession>A0A0A9CCW2</accession>
<reference evidence="1" key="1">
    <citation type="submission" date="2014-09" db="EMBL/GenBank/DDBJ databases">
        <authorList>
            <person name="Magalhaes I.L.F."/>
            <person name="Oliveira U."/>
            <person name="Santos F.R."/>
            <person name="Vidigal T.H.D.A."/>
            <person name="Brescovit A.D."/>
            <person name="Santos A.J."/>
        </authorList>
    </citation>
    <scope>NUCLEOTIDE SEQUENCE</scope>
    <source>
        <tissue evidence="1">Shoot tissue taken approximately 20 cm above the soil surface</tissue>
    </source>
</reference>
<organism evidence="1">
    <name type="scientific">Arundo donax</name>
    <name type="common">Giant reed</name>
    <name type="synonym">Donax arundinaceus</name>
    <dbReference type="NCBI Taxonomy" id="35708"/>
    <lineage>
        <taxon>Eukaryota</taxon>
        <taxon>Viridiplantae</taxon>
        <taxon>Streptophyta</taxon>
        <taxon>Embryophyta</taxon>
        <taxon>Tracheophyta</taxon>
        <taxon>Spermatophyta</taxon>
        <taxon>Magnoliopsida</taxon>
        <taxon>Liliopsida</taxon>
        <taxon>Poales</taxon>
        <taxon>Poaceae</taxon>
        <taxon>PACMAD clade</taxon>
        <taxon>Arundinoideae</taxon>
        <taxon>Arundineae</taxon>
        <taxon>Arundo</taxon>
    </lineage>
</organism>
<sequence length="41" mass="4268">MVVFLWSNCGSAHSLSSFNQSRACLPCLGLPLPVFNGGDAA</sequence>
<proteinExistence type="predicted"/>